<feature type="region of interest" description="Disordered" evidence="6">
    <location>
        <begin position="572"/>
        <end position="685"/>
    </location>
</feature>
<gene>
    <name evidence="8" type="ORF">T459_24633</name>
</gene>
<accession>A0A2G2YII8</accession>
<feature type="region of interest" description="Disordered" evidence="6">
    <location>
        <begin position="192"/>
        <end position="211"/>
    </location>
</feature>
<name>A0A2G2YII8_CAPAN</name>
<keyword evidence="9" id="KW-1185">Reference proteome</keyword>
<dbReference type="GO" id="GO:0005634">
    <property type="term" value="C:nucleus"/>
    <property type="evidence" value="ECO:0000318"/>
    <property type="project" value="GO_Central"/>
</dbReference>
<dbReference type="InterPro" id="IPR044810">
    <property type="entry name" value="WRKY_plant"/>
</dbReference>
<dbReference type="Gene3D" id="2.20.25.80">
    <property type="entry name" value="WRKY domain"/>
    <property type="match status" value="2"/>
</dbReference>
<feature type="region of interest" description="Disordered" evidence="6">
    <location>
        <begin position="65"/>
        <end position="96"/>
    </location>
</feature>
<dbReference type="InterPro" id="IPR036576">
    <property type="entry name" value="WRKY_dom_sf"/>
</dbReference>
<protein>
    <recommendedName>
        <fullName evidence="7">WRKY domain-containing protein</fullName>
    </recommendedName>
</protein>
<comment type="caution">
    <text evidence="8">The sequence shown here is derived from an EMBL/GenBank/DDBJ whole genome shotgun (WGS) entry which is preliminary data.</text>
</comment>
<evidence type="ECO:0000256" key="6">
    <source>
        <dbReference type="SAM" id="MobiDB-lite"/>
    </source>
</evidence>
<feature type="compositionally biased region" description="Basic and acidic residues" evidence="6">
    <location>
        <begin position="282"/>
        <end position="301"/>
    </location>
</feature>
<dbReference type="STRING" id="4072.A0A2G2YII8"/>
<proteinExistence type="predicted"/>
<dbReference type="PANTHER" id="PTHR31221">
    <property type="entry name" value="WRKY TRANSCRIPTION FACTOR PROTEIN 1-RELATED"/>
    <property type="match status" value="1"/>
</dbReference>
<keyword evidence="3" id="KW-0238">DNA-binding</keyword>
<reference evidence="8 9" key="1">
    <citation type="journal article" date="2014" name="Nat. Genet.">
        <title>Genome sequence of the hot pepper provides insights into the evolution of pungency in Capsicum species.</title>
        <authorList>
            <person name="Kim S."/>
            <person name="Park M."/>
            <person name="Yeom S.I."/>
            <person name="Kim Y.M."/>
            <person name="Lee J.M."/>
            <person name="Lee H.A."/>
            <person name="Seo E."/>
            <person name="Choi J."/>
            <person name="Cheong K."/>
            <person name="Kim K.T."/>
            <person name="Jung K."/>
            <person name="Lee G.W."/>
            <person name="Oh S.K."/>
            <person name="Bae C."/>
            <person name="Kim S.B."/>
            <person name="Lee H.Y."/>
            <person name="Kim S.Y."/>
            <person name="Kim M.S."/>
            <person name="Kang B.C."/>
            <person name="Jo Y.D."/>
            <person name="Yang H.B."/>
            <person name="Jeong H.J."/>
            <person name="Kang W.H."/>
            <person name="Kwon J.K."/>
            <person name="Shin C."/>
            <person name="Lim J.Y."/>
            <person name="Park J.H."/>
            <person name="Huh J.H."/>
            <person name="Kim J.S."/>
            <person name="Kim B.D."/>
            <person name="Cohen O."/>
            <person name="Paran I."/>
            <person name="Suh M.C."/>
            <person name="Lee S.B."/>
            <person name="Kim Y.K."/>
            <person name="Shin Y."/>
            <person name="Noh S.J."/>
            <person name="Park J."/>
            <person name="Seo Y.S."/>
            <person name="Kwon S.Y."/>
            <person name="Kim H.A."/>
            <person name="Park J.M."/>
            <person name="Kim H.J."/>
            <person name="Choi S.B."/>
            <person name="Bosland P.W."/>
            <person name="Reeves G."/>
            <person name="Jo S.H."/>
            <person name="Lee B.W."/>
            <person name="Cho H.T."/>
            <person name="Choi H.S."/>
            <person name="Lee M.S."/>
            <person name="Yu Y."/>
            <person name="Do Choi Y."/>
            <person name="Park B.S."/>
            <person name="van Deynze A."/>
            <person name="Ashrafi H."/>
            <person name="Hill T."/>
            <person name="Kim W.T."/>
            <person name="Pai H.S."/>
            <person name="Ahn H.K."/>
            <person name="Yeam I."/>
            <person name="Giovannoni J.J."/>
            <person name="Rose J.K."/>
            <person name="Sorensen I."/>
            <person name="Lee S.J."/>
            <person name="Kim R.W."/>
            <person name="Choi I.Y."/>
            <person name="Choi B.S."/>
            <person name="Lim J.S."/>
            <person name="Lee Y.H."/>
            <person name="Choi D."/>
        </authorList>
    </citation>
    <scope>NUCLEOTIDE SEQUENCE [LARGE SCALE GENOMIC DNA]</scope>
    <source>
        <strain evidence="9">cv. CM334</strain>
    </source>
</reference>
<dbReference type="SUPFAM" id="SSF118290">
    <property type="entry name" value="WRKY DNA-binding domain"/>
    <property type="match status" value="2"/>
</dbReference>
<evidence type="ECO:0000256" key="3">
    <source>
        <dbReference type="ARBA" id="ARBA00023125"/>
    </source>
</evidence>
<comment type="subcellular location">
    <subcellularLocation>
        <location evidence="1">Nucleus</location>
    </subcellularLocation>
</comment>
<dbReference type="FunFam" id="2.20.25.80:FF:000003">
    <property type="entry name" value="WRKY transcription factor 57"/>
    <property type="match status" value="1"/>
</dbReference>
<evidence type="ECO:0000259" key="7">
    <source>
        <dbReference type="PROSITE" id="PS50811"/>
    </source>
</evidence>
<feature type="compositionally biased region" description="Low complexity" evidence="6">
    <location>
        <begin position="581"/>
        <end position="593"/>
    </location>
</feature>
<sequence>MGGFDDHVAIFGDWITPSPSPRAFVSSLLVDDVGGWLPLMEHTNESNCRNFNAEPQQNVTALCSTDGKDGARAGASTDQTVKSSAPSEQKPSTRGGGLMERMVARSGFHAPRLNTDGLRPPVLSQNQEARSPYLTIPPGLSPSVLLYSPVLIYNPLVCPSPTTGLLPLASGDESKSLMLTAGIADKRKETAFGSNTSSSFSSNPVNPSSDLSQQLLPQIEVSAHPNNSLQPQSMEVTQSEQIRHGISKFPMLSTEEDFRGSHIKPEVRPFNIVGGSMQHSQTLDEQKDEDTKQRGGGDSKDVNPPAEDGYNWRKYGQNQANGRTYPRSYYKCAYPKCPVKKRVGGYHDCQVMEIIYKGIHNHPKPLSNPISALGSLNSFGDVQLDNVDPSGTGFNSELALATSQQGPTAKGLMWSNNKLEATSLAALHSEYCSGSTTLQSKGAQQGSADAVEVSSVFSNDEDDHGTRGSVLLGYDGAEDEFEPKRRKSTVSDTSGTIRAIREPRVVVHTISEVDIIDDGYRWRKYGQKVVKGNPNPRSYYKCTSSGCNVRKHIQRSPYDQKSVITTYDGKHYHEVPPARTSSQGSSGASKSPSNPITTDAQSHVGRPEPTQVQNTKPAQVQNTKSTQVQNTNERYGRAPQVQNTNERYGRAPQVQNTNERYGRVPSLGSAGPISGFDSFGTNEQQDLSSLNQHQFSVPLNPYIGWQRPVNDAGFVLPEGEAMPDPNLNYSNGSSTYQKIMNGLPPQM</sequence>
<feature type="compositionally biased region" description="Polar residues" evidence="6">
    <location>
        <begin position="610"/>
        <end position="633"/>
    </location>
</feature>
<evidence type="ECO:0000313" key="8">
    <source>
        <dbReference type="EMBL" id="PHT69529.1"/>
    </source>
</evidence>
<feature type="region of interest" description="Disordered" evidence="6">
    <location>
        <begin position="277"/>
        <end position="318"/>
    </location>
</feature>
<dbReference type="GO" id="GO:0000976">
    <property type="term" value="F:transcription cis-regulatory region binding"/>
    <property type="evidence" value="ECO:0000318"/>
    <property type="project" value="GO_Central"/>
</dbReference>
<feature type="domain" description="WRKY" evidence="7">
    <location>
        <begin position="307"/>
        <end position="365"/>
    </location>
</feature>
<feature type="compositionally biased region" description="Low complexity" evidence="6">
    <location>
        <begin position="194"/>
        <end position="209"/>
    </location>
</feature>
<keyword evidence="5" id="KW-0539">Nucleus</keyword>
<evidence type="ECO:0000256" key="2">
    <source>
        <dbReference type="ARBA" id="ARBA00023015"/>
    </source>
</evidence>
<dbReference type="InterPro" id="IPR003657">
    <property type="entry name" value="WRKY_dom"/>
</dbReference>
<keyword evidence="4" id="KW-0804">Transcription</keyword>
<evidence type="ECO:0000256" key="1">
    <source>
        <dbReference type="ARBA" id="ARBA00004123"/>
    </source>
</evidence>
<dbReference type="SMART" id="SM00774">
    <property type="entry name" value="WRKY"/>
    <property type="match status" value="2"/>
</dbReference>
<dbReference type="PROSITE" id="PS50811">
    <property type="entry name" value="WRKY"/>
    <property type="match status" value="2"/>
</dbReference>
<dbReference type="GO" id="GO:0003700">
    <property type="term" value="F:DNA-binding transcription factor activity"/>
    <property type="evidence" value="ECO:0000318"/>
    <property type="project" value="GO_Central"/>
</dbReference>
<keyword evidence="2" id="KW-0805">Transcription regulation</keyword>
<evidence type="ECO:0000256" key="4">
    <source>
        <dbReference type="ARBA" id="ARBA00023163"/>
    </source>
</evidence>
<dbReference type="AlphaFoldDB" id="A0A2G2YII8"/>
<dbReference type="Pfam" id="PF03106">
    <property type="entry name" value="WRKY"/>
    <property type="match status" value="2"/>
</dbReference>
<dbReference type="PANTHER" id="PTHR31221:SF202">
    <property type="entry name" value="WRKY DOMAIN-CONTAINING PROTEIN"/>
    <property type="match status" value="1"/>
</dbReference>
<evidence type="ECO:0000313" key="9">
    <source>
        <dbReference type="Proteomes" id="UP000222542"/>
    </source>
</evidence>
<organism evidence="8 9">
    <name type="scientific">Capsicum annuum</name>
    <name type="common">Capsicum pepper</name>
    <dbReference type="NCBI Taxonomy" id="4072"/>
    <lineage>
        <taxon>Eukaryota</taxon>
        <taxon>Viridiplantae</taxon>
        <taxon>Streptophyta</taxon>
        <taxon>Embryophyta</taxon>
        <taxon>Tracheophyta</taxon>
        <taxon>Spermatophyta</taxon>
        <taxon>Magnoliopsida</taxon>
        <taxon>eudicotyledons</taxon>
        <taxon>Gunneridae</taxon>
        <taxon>Pentapetalae</taxon>
        <taxon>asterids</taxon>
        <taxon>lamiids</taxon>
        <taxon>Solanales</taxon>
        <taxon>Solanaceae</taxon>
        <taxon>Solanoideae</taxon>
        <taxon>Capsiceae</taxon>
        <taxon>Capsicum</taxon>
    </lineage>
</organism>
<dbReference type="EMBL" id="AYRZ02000010">
    <property type="protein sequence ID" value="PHT69529.1"/>
    <property type="molecule type" value="Genomic_DNA"/>
</dbReference>
<feature type="compositionally biased region" description="Polar residues" evidence="6">
    <location>
        <begin position="76"/>
        <end position="92"/>
    </location>
</feature>
<dbReference type="OMA" id="NTNERYG"/>
<dbReference type="Gramene" id="PHT69529">
    <property type="protein sequence ID" value="PHT69529"/>
    <property type="gene ID" value="T459_24633"/>
</dbReference>
<dbReference type="Proteomes" id="UP000222542">
    <property type="component" value="Unassembled WGS sequence"/>
</dbReference>
<evidence type="ECO:0000256" key="5">
    <source>
        <dbReference type="ARBA" id="ARBA00023242"/>
    </source>
</evidence>
<dbReference type="GO" id="GO:0006355">
    <property type="term" value="P:regulation of DNA-templated transcription"/>
    <property type="evidence" value="ECO:0000318"/>
    <property type="project" value="GO_Central"/>
</dbReference>
<reference evidence="8 9" key="2">
    <citation type="journal article" date="2017" name="Genome Biol.">
        <title>New reference genome sequences of hot pepper reveal the massive evolution of plant disease-resistance genes by retroduplication.</title>
        <authorList>
            <person name="Kim S."/>
            <person name="Park J."/>
            <person name="Yeom S.I."/>
            <person name="Kim Y.M."/>
            <person name="Seo E."/>
            <person name="Kim K.T."/>
            <person name="Kim M.S."/>
            <person name="Lee J.M."/>
            <person name="Cheong K."/>
            <person name="Shin H.S."/>
            <person name="Kim S.B."/>
            <person name="Han K."/>
            <person name="Lee J."/>
            <person name="Park M."/>
            <person name="Lee H.A."/>
            <person name="Lee H.Y."/>
            <person name="Lee Y."/>
            <person name="Oh S."/>
            <person name="Lee J.H."/>
            <person name="Choi E."/>
            <person name="Choi E."/>
            <person name="Lee S.E."/>
            <person name="Jeon J."/>
            <person name="Kim H."/>
            <person name="Choi G."/>
            <person name="Song H."/>
            <person name="Lee J."/>
            <person name="Lee S.C."/>
            <person name="Kwon J.K."/>
            <person name="Lee H.Y."/>
            <person name="Koo N."/>
            <person name="Hong Y."/>
            <person name="Kim R.W."/>
            <person name="Kang W.H."/>
            <person name="Huh J.H."/>
            <person name="Kang B.C."/>
            <person name="Yang T.J."/>
            <person name="Lee Y.H."/>
            <person name="Bennetzen J.L."/>
            <person name="Choi D."/>
        </authorList>
    </citation>
    <scope>NUCLEOTIDE SEQUENCE [LARGE SCALE GENOMIC DNA]</scope>
    <source>
        <strain evidence="9">cv. CM334</strain>
    </source>
</reference>
<feature type="domain" description="WRKY" evidence="7">
    <location>
        <begin position="511"/>
        <end position="576"/>
    </location>
</feature>